<gene>
    <name evidence="1" type="ORF">CMUC_1390</name>
</gene>
<dbReference type="Proteomes" id="UP000503264">
    <property type="component" value="Chromosome"/>
</dbReference>
<evidence type="ECO:0000313" key="1">
    <source>
        <dbReference type="EMBL" id="QCD45154.1"/>
    </source>
</evidence>
<organism evidence="1 2">
    <name type="scientific">Campylobacter mucosalis CCUG 21559</name>
    <dbReference type="NCBI Taxonomy" id="1032067"/>
    <lineage>
        <taxon>Bacteria</taxon>
        <taxon>Pseudomonadati</taxon>
        <taxon>Campylobacterota</taxon>
        <taxon>Epsilonproteobacteria</taxon>
        <taxon>Campylobacterales</taxon>
        <taxon>Campylobacteraceae</taxon>
        <taxon>Campylobacter</taxon>
    </lineage>
</organism>
<dbReference type="EMBL" id="CP012542">
    <property type="protein sequence ID" value="QCD45154.1"/>
    <property type="molecule type" value="Genomic_DNA"/>
</dbReference>
<sequence>MKEIDLVERLDLLLDALYYDAVESENILLFSYSPAYPRRYIINADAIIKTLEIVSKIYLSSLHKSEILIDFRLTNYDTKQAFFMISFISDKHAIAIDECLIKQALQSAKEHDARITIDKNVITIDTKAIFVKSQPINNIKFINQAIASYHALIAYDCKDGFDILASHLNFMGIKVKPKNDYDIIRRHIEDAIYFPAVIFIHKDVLTRPGEFETLMRYKRVKKYSIVAICDGASDLPVYMEDEVIILKTPFTYDTIVGILNVCYVRQNPKKYTTLKRPNPSLFWARTPSKD</sequence>
<keyword evidence="2" id="KW-1185">Reference proteome</keyword>
<proteinExistence type="predicted"/>
<protein>
    <submittedName>
        <fullName evidence="1">Uncharacterized protein</fullName>
    </submittedName>
</protein>
<reference evidence="1 2" key="1">
    <citation type="submission" date="2016-07" db="EMBL/GenBank/DDBJ databases">
        <title>Comparative genomics of the Campylobacter concisus group.</title>
        <authorList>
            <person name="Miller W.G."/>
            <person name="Yee E."/>
            <person name="Chapman M.H."/>
            <person name="Huynh S."/>
            <person name="Bono J.L."/>
            <person name="On S.L.W."/>
            <person name="StLeger J."/>
            <person name="Foster G."/>
            <person name="Parker C.T."/>
        </authorList>
    </citation>
    <scope>NUCLEOTIDE SEQUENCE [LARGE SCALE GENOMIC DNA]</scope>
    <source>
        <strain evidence="1 2">CCUG 21559</strain>
    </source>
</reference>
<dbReference type="AlphaFoldDB" id="A0A6G5QHQ8"/>
<dbReference type="RefSeq" id="WP_171993977.1">
    <property type="nucleotide sequence ID" value="NZ_CP012542.1"/>
</dbReference>
<evidence type="ECO:0000313" key="2">
    <source>
        <dbReference type="Proteomes" id="UP000503264"/>
    </source>
</evidence>
<accession>A0A6G5QHQ8</accession>
<name>A0A6G5QHQ8_9BACT</name>